<dbReference type="AlphaFoldDB" id="A0A173MYV2"/>
<gene>
    <name evidence="2" type="ORF">YHS_12530</name>
</gene>
<accession>A0A173MYV2</accession>
<reference evidence="2" key="1">
    <citation type="submission" date="2017-11" db="EMBL/GenBank/DDBJ databases">
        <title>Complete Genome Sequence from Moraxella oslensis YHS isolated from human skin.</title>
        <authorList>
            <person name="Lee K."/>
            <person name="Lim J.Y."/>
            <person name="Hwang I."/>
        </authorList>
    </citation>
    <scope>NUCLEOTIDE SEQUENCE</scope>
    <source>
        <strain evidence="2">YHS</strain>
    </source>
</reference>
<dbReference type="GO" id="GO:0005886">
    <property type="term" value="C:plasma membrane"/>
    <property type="evidence" value="ECO:0007669"/>
    <property type="project" value="UniProtKB-SubCell"/>
</dbReference>
<organism evidence="2">
    <name type="scientific">Faucicola osloensis</name>
    <name type="common">Moraxella osloensis</name>
    <dbReference type="NCBI Taxonomy" id="34062"/>
    <lineage>
        <taxon>Bacteria</taxon>
        <taxon>Pseudomonadati</taxon>
        <taxon>Pseudomonadota</taxon>
        <taxon>Gammaproteobacteria</taxon>
        <taxon>Moraxellales</taxon>
        <taxon>Moraxellaceae</taxon>
        <taxon>Faucicola</taxon>
    </lineage>
</organism>
<dbReference type="HAMAP" id="MF_00386">
    <property type="entry name" value="UPF0161_YidD"/>
    <property type="match status" value="1"/>
</dbReference>
<keyword evidence="1" id="KW-1003">Cell membrane</keyword>
<name>A0A173MYV2_FAUOS</name>
<sequence>MDKLLAKFLLLMIIFYQRLISPWLAPRCRFYPTCSSYGLEAIRLHGGYRGGLLTAKRIARCHPWGGHGIDFVPKPLYRYRYHYIDTLPSYFLVYAYHYH</sequence>
<comment type="function">
    <text evidence="1">Could be involved in insertion of integral membrane proteins into the membrane.</text>
</comment>
<keyword evidence="1" id="KW-0472">Membrane</keyword>
<comment type="subcellular location">
    <subcellularLocation>
        <location evidence="1">Cell membrane</location>
        <topology evidence="1">Peripheral membrane protein</topology>
        <orientation evidence="1">Cytoplasmic side</orientation>
    </subcellularLocation>
</comment>
<dbReference type="EMBL" id="CP024176">
    <property type="protein sequence ID" value="ATW70868.1"/>
    <property type="molecule type" value="Genomic_DNA"/>
</dbReference>
<dbReference type="NCBIfam" id="TIGR00278">
    <property type="entry name" value="membrane protein insertion efficiency factor YidD"/>
    <property type="match status" value="1"/>
</dbReference>
<evidence type="ECO:0000313" key="2">
    <source>
        <dbReference type="EMBL" id="ATW70868.1"/>
    </source>
</evidence>
<protein>
    <recommendedName>
        <fullName evidence="1">Putative membrane protein insertion efficiency factor</fullName>
    </recommendedName>
</protein>
<proteinExistence type="inferred from homology"/>
<dbReference type="Pfam" id="PF01809">
    <property type="entry name" value="YidD"/>
    <property type="match status" value="1"/>
</dbReference>
<dbReference type="PANTHER" id="PTHR33383:SF1">
    <property type="entry name" value="MEMBRANE PROTEIN INSERTION EFFICIENCY FACTOR-RELATED"/>
    <property type="match status" value="1"/>
</dbReference>
<dbReference type="OrthoDB" id="9801753at2"/>
<comment type="similarity">
    <text evidence="1">Belongs to the UPF0161 family.</text>
</comment>
<dbReference type="SMART" id="SM01234">
    <property type="entry name" value="Haemolytic"/>
    <property type="match status" value="1"/>
</dbReference>
<dbReference type="InterPro" id="IPR002696">
    <property type="entry name" value="Membr_insert_effic_factor_YidD"/>
</dbReference>
<dbReference type="PANTHER" id="PTHR33383">
    <property type="entry name" value="MEMBRANE PROTEIN INSERTION EFFICIENCY FACTOR-RELATED"/>
    <property type="match status" value="1"/>
</dbReference>
<evidence type="ECO:0000256" key="1">
    <source>
        <dbReference type="HAMAP-Rule" id="MF_00386"/>
    </source>
</evidence>